<keyword evidence="1" id="KW-0548">Nucleotidyltransferase</keyword>
<keyword evidence="1" id="KW-0695">RNA-directed DNA polymerase</keyword>
<evidence type="ECO:0000313" key="1">
    <source>
        <dbReference type="EMBL" id="GJS67720.1"/>
    </source>
</evidence>
<dbReference type="InterPro" id="IPR036691">
    <property type="entry name" value="Endo/exonu/phosph_ase_sf"/>
</dbReference>
<proteinExistence type="predicted"/>
<dbReference type="PANTHER" id="PTHR33710">
    <property type="entry name" value="BNAC02G09200D PROTEIN"/>
    <property type="match status" value="1"/>
</dbReference>
<dbReference type="GO" id="GO:0003964">
    <property type="term" value="F:RNA-directed DNA polymerase activity"/>
    <property type="evidence" value="ECO:0007669"/>
    <property type="project" value="UniProtKB-KW"/>
</dbReference>
<keyword evidence="1" id="KW-0808">Transferase</keyword>
<dbReference type="Gene3D" id="3.60.10.10">
    <property type="entry name" value="Endonuclease/exonuclease/phosphatase"/>
    <property type="match status" value="1"/>
</dbReference>
<reference evidence="1" key="2">
    <citation type="submission" date="2022-01" db="EMBL/GenBank/DDBJ databases">
        <authorList>
            <person name="Yamashiro T."/>
            <person name="Shiraishi A."/>
            <person name="Satake H."/>
            <person name="Nakayama K."/>
        </authorList>
    </citation>
    <scope>NUCLEOTIDE SEQUENCE</scope>
</reference>
<evidence type="ECO:0000313" key="2">
    <source>
        <dbReference type="Proteomes" id="UP001151760"/>
    </source>
</evidence>
<gene>
    <name evidence="1" type="ORF">Tco_0682285</name>
</gene>
<name>A0ABQ4XSB7_9ASTR</name>
<dbReference type="PANTHER" id="PTHR33710:SF64">
    <property type="entry name" value="ENDONUCLEASE_EXONUCLEASE_PHOSPHATASE DOMAIN-CONTAINING PROTEIN"/>
    <property type="match status" value="1"/>
</dbReference>
<dbReference type="Proteomes" id="UP001151760">
    <property type="component" value="Unassembled WGS sequence"/>
</dbReference>
<reference evidence="1" key="1">
    <citation type="journal article" date="2022" name="Int. J. Mol. Sci.">
        <title>Draft Genome of Tanacetum Coccineum: Genomic Comparison of Closely Related Tanacetum-Family Plants.</title>
        <authorList>
            <person name="Yamashiro T."/>
            <person name="Shiraishi A."/>
            <person name="Nakayama K."/>
            <person name="Satake H."/>
        </authorList>
    </citation>
    <scope>NUCLEOTIDE SEQUENCE</scope>
</reference>
<comment type="caution">
    <text evidence="1">The sequence shown here is derived from an EMBL/GenBank/DDBJ whole genome shotgun (WGS) entry which is preliminary data.</text>
</comment>
<keyword evidence="2" id="KW-1185">Reference proteome</keyword>
<protein>
    <submittedName>
        <fullName evidence="1">RNA-directed DNA polymerase, eukaryota</fullName>
    </submittedName>
</protein>
<accession>A0ABQ4XSB7</accession>
<dbReference type="EMBL" id="BQNB010009738">
    <property type="protein sequence ID" value="GJS67720.1"/>
    <property type="molecule type" value="Genomic_DNA"/>
</dbReference>
<sequence length="490" mass="56866">MTSISHMDVKFLWGNSNYDYVCSESLGNSGGILCIWEASIFKKINTTVSDNFIAIYGTWLPTNSKILFIAIYAPQQTSCKRKLWDYISNIVGRWNGESIIMGDFNEVRSSEERRGSCFNPYSARYFDRFISNAGLVDVTLEGYAFTWAHPSASKMSKLDRFLVSDGIFSLFPSITAICLDRHLSDHRPILLREVKLDFGPTPFRFYHSWFDYVGFDDMIKLSWHSFSHSDTNGMIRFKKKLQDLKKIIRSWIKAKKLEISGSKNEMISELGAIDKDMDRGVFDDDTVFRRFELKHKLLNVSEMESKDNFQKSKVKWAVEGDENSKFFHGIINKRRAQLAIRGIFVDGFWETEPGMIKDAFFNHFASRFKEPANHRFKLNFEFNKKLHQNQMEDLERSVSRDEIRRAVWSCGDNKSPGPDGFTFEFFKKYWDCIGSDFCEAVECFKSGSAQFWMSWMDIIRVGQVMGYSMEGCVKDLENIIGKQGEDNVIR</sequence>
<dbReference type="SUPFAM" id="SSF56219">
    <property type="entry name" value="DNase I-like"/>
    <property type="match status" value="1"/>
</dbReference>
<organism evidence="1 2">
    <name type="scientific">Tanacetum coccineum</name>
    <dbReference type="NCBI Taxonomy" id="301880"/>
    <lineage>
        <taxon>Eukaryota</taxon>
        <taxon>Viridiplantae</taxon>
        <taxon>Streptophyta</taxon>
        <taxon>Embryophyta</taxon>
        <taxon>Tracheophyta</taxon>
        <taxon>Spermatophyta</taxon>
        <taxon>Magnoliopsida</taxon>
        <taxon>eudicotyledons</taxon>
        <taxon>Gunneridae</taxon>
        <taxon>Pentapetalae</taxon>
        <taxon>asterids</taxon>
        <taxon>campanulids</taxon>
        <taxon>Asterales</taxon>
        <taxon>Asteraceae</taxon>
        <taxon>Asteroideae</taxon>
        <taxon>Anthemideae</taxon>
        <taxon>Anthemidinae</taxon>
        <taxon>Tanacetum</taxon>
    </lineage>
</organism>